<dbReference type="AlphaFoldDB" id="A0A180GBS2"/>
<keyword evidence="3" id="KW-1185">Reference proteome</keyword>
<protein>
    <submittedName>
        <fullName evidence="1 2">Uncharacterized protein</fullName>
    </submittedName>
</protein>
<sequence length="241" mass="28254">MEALKKFTDHLYGRKILEILANQELLLKADEVVLPGNLVDEIFLKVIEEFQKKDQGQFLSSLIIAKYPLYDVSSTYLSFDLRSIIAEECHRKSNLGQIFDGIDEKTWKKVEYQLIKAQLKYIDGKSLFENFHTMEEEFLTKASPERASPLSEMKNLLENIIEYIPEVFVQGKKMTEQVIIHLKVMCDMEKFIQRYYPELFSNNFKQSVKFQQLQSFDCFIGRIAIQLKNESQKCAKNIRTP</sequence>
<organism evidence="1">
    <name type="scientific">Puccinia triticina (isolate 1-1 / race 1 (BBBD))</name>
    <name type="common">Brown leaf rust fungus</name>
    <dbReference type="NCBI Taxonomy" id="630390"/>
    <lineage>
        <taxon>Eukaryota</taxon>
        <taxon>Fungi</taxon>
        <taxon>Dikarya</taxon>
        <taxon>Basidiomycota</taxon>
        <taxon>Pucciniomycotina</taxon>
        <taxon>Pucciniomycetes</taxon>
        <taxon>Pucciniales</taxon>
        <taxon>Pucciniaceae</taxon>
        <taxon>Puccinia</taxon>
    </lineage>
</organism>
<reference evidence="1" key="1">
    <citation type="submission" date="2009-11" db="EMBL/GenBank/DDBJ databases">
        <authorList>
            <consortium name="The Broad Institute Genome Sequencing Platform"/>
            <person name="Ward D."/>
            <person name="Feldgarden M."/>
            <person name="Earl A."/>
            <person name="Young S.K."/>
            <person name="Zeng Q."/>
            <person name="Koehrsen M."/>
            <person name="Alvarado L."/>
            <person name="Berlin A."/>
            <person name="Bochicchio J."/>
            <person name="Borenstein D."/>
            <person name="Chapman S.B."/>
            <person name="Chen Z."/>
            <person name="Engels R."/>
            <person name="Freedman E."/>
            <person name="Gellesch M."/>
            <person name="Goldberg J."/>
            <person name="Griggs A."/>
            <person name="Gujja S."/>
            <person name="Heilman E."/>
            <person name="Heiman D."/>
            <person name="Hepburn T."/>
            <person name="Howarth C."/>
            <person name="Jen D."/>
            <person name="Larson L."/>
            <person name="Lewis B."/>
            <person name="Mehta T."/>
            <person name="Park D."/>
            <person name="Pearson M."/>
            <person name="Roberts A."/>
            <person name="Saif S."/>
            <person name="Shea T."/>
            <person name="Shenoy N."/>
            <person name="Sisk P."/>
            <person name="Stolte C."/>
            <person name="Sykes S."/>
            <person name="Thomson T."/>
            <person name="Walk T."/>
            <person name="White J."/>
            <person name="Yandava C."/>
            <person name="Izard J."/>
            <person name="Baranova O.V."/>
            <person name="Blanton J.M."/>
            <person name="Tanner A.C."/>
            <person name="Dewhirst F.E."/>
            <person name="Haas B."/>
            <person name="Nusbaum C."/>
            <person name="Birren B."/>
        </authorList>
    </citation>
    <scope>NUCLEOTIDE SEQUENCE [LARGE SCALE GENOMIC DNA]</scope>
    <source>
        <strain evidence="1">1-1 BBBD Race 1</strain>
    </source>
</reference>
<evidence type="ECO:0000313" key="2">
    <source>
        <dbReference type="EnsemblFungi" id="PTTG_11887-t43_1-p1"/>
    </source>
</evidence>
<reference evidence="2" key="4">
    <citation type="submission" date="2025-05" db="UniProtKB">
        <authorList>
            <consortium name="EnsemblFungi"/>
        </authorList>
    </citation>
    <scope>IDENTIFICATION</scope>
    <source>
        <strain evidence="2">isolate 1-1 / race 1 (BBBD)</strain>
    </source>
</reference>
<proteinExistence type="predicted"/>
<evidence type="ECO:0000313" key="1">
    <source>
        <dbReference type="EMBL" id="OAV90135.1"/>
    </source>
</evidence>
<accession>A0A180GBS2</accession>
<dbReference type="EnsemblFungi" id="PTTG_11887-t43_1">
    <property type="protein sequence ID" value="PTTG_11887-t43_1-p1"/>
    <property type="gene ID" value="PTTG_11887"/>
</dbReference>
<dbReference type="VEuPathDB" id="FungiDB:PTTG_11887"/>
<reference evidence="1" key="2">
    <citation type="submission" date="2016-05" db="EMBL/GenBank/DDBJ databases">
        <title>Comparative analysis highlights variable genome content of wheat rusts and divergence of the mating loci.</title>
        <authorList>
            <person name="Cuomo C.A."/>
            <person name="Bakkeren G."/>
            <person name="Szabo L."/>
            <person name="Khalil H."/>
            <person name="Joly D."/>
            <person name="Goldberg J."/>
            <person name="Young S."/>
            <person name="Zeng Q."/>
            <person name="Fellers J."/>
        </authorList>
    </citation>
    <scope>NUCLEOTIDE SEQUENCE [LARGE SCALE GENOMIC DNA]</scope>
    <source>
        <strain evidence="1">1-1 BBBD Race 1</strain>
    </source>
</reference>
<gene>
    <name evidence="1" type="ORF">PTTG_11887</name>
</gene>
<dbReference type="Proteomes" id="UP000005240">
    <property type="component" value="Unassembled WGS sequence"/>
</dbReference>
<dbReference type="EMBL" id="ADAS02000108">
    <property type="protein sequence ID" value="OAV90135.1"/>
    <property type="molecule type" value="Genomic_DNA"/>
</dbReference>
<name>A0A180GBS2_PUCT1</name>
<evidence type="ECO:0000313" key="3">
    <source>
        <dbReference type="Proteomes" id="UP000005240"/>
    </source>
</evidence>
<reference evidence="2 3" key="3">
    <citation type="journal article" date="2017" name="G3 (Bethesda)">
        <title>Comparative analysis highlights variable genome content of wheat rusts and divergence of the mating loci.</title>
        <authorList>
            <person name="Cuomo C.A."/>
            <person name="Bakkeren G."/>
            <person name="Khalil H.B."/>
            <person name="Panwar V."/>
            <person name="Joly D."/>
            <person name="Linning R."/>
            <person name="Sakthikumar S."/>
            <person name="Song X."/>
            <person name="Adiconis X."/>
            <person name="Fan L."/>
            <person name="Goldberg J.M."/>
            <person name="Levin J.Z."/>
            <person name="Young S."/>
            <person name="Zeng Q."/>
            <person name="Anikster Y."/>
            <person name="Bruce M."/>
            <person name="Wang M."/>
            <person name="Yin C."/>
            <person name="McCallum B."/>
            <person name="Szabo L.J."/>
            <person name="Hulbert S."/>
            <person name="Chen X."/>
            <person name="Fellers J.P."/>
        </authorList>
    </citation>
    <scope>NUCLEOTIDE SEQUENCE</scope>
    <source>
        <strain evidence="2">isolate 1-1 / race 1 (BBBD)</strain>
        <strain evidence="3">Isolate 1-1 / race 1 (BBBD)</strain>
    </source>
</reference>